<organism evidence="3 7">
    <name type="scientific">Phocaeicola plebeius</name>
    <dbReference type="NCBI Taxonomy" id="310297"/>
    <lineage>
        <taxon>Bacteria</taxon>
        <taxon>Pseudomonadati</taxon>
        <taxon>Bacteroidota</taxon>
        <taxon>Bacteroidia</taxon>
        <taxon>Bacteroidales</taxon>
        <taxon>Bacteroidaceae</taxon>
        <taxon>Phocaeicola</taxon>
    </lineage>
</organism>
<feature type="compositionally biased region" description="Polar residues" evidence="1">
    <location>
        <begin position="263"/>
        <end position="285"/>
    </location>
</feature>
<accession>A0A3E4N1F7</accession>
<keyword evidence="2" id="KW-0732">Signal</keyword>
<dbReference type="EMBL" id="QSTF01000004">
    <property type="protein sequence ID" value="RGM42340.1"/>
    <property type="molecule type" value="Genomic_DNA"/>
</dbReference>
<evidence type="ECO:0000313" key="6">
    <source>
        <dbReference type="Proteomes" id="UP000260780"/>
    </source>
</evidence>
<feature type="signal peptide" evidence="2">
    <location>
        <begin position="1"/>
        <end position="19"/>
    </location>
</feature>
<dbReference type="EMBL" id="QRQK01000001">
    <property type="protein sequence ID" value="RHN00744.1"/>
    <property type="molecule type" value="Genomic_DNA"/>
</dbReference>
<protein>
    <recommendedName>
        <fullName evidence="9">DUF3300 domain-containing protein</fullName>
    </recommendedName>
</protein>
<evidence type="ECO:0008006" key="9">
    <source>
        <dbReference type="Google" id="ProtNLM"/>
    </source>
</evidence>
<reference evidence="6 7" key="1">
    <citation type="submission" date="2018-08" db="EMBL/GenBank/DDBJ databases">
        <title>A genome reference for cultivated species of the human gut microbiota.</title>
        <authorList>
            <person name="Zou Y."/>
            <person name="Xue W."/>
            <person name="Luo G."/>
        </authorList>
    </citation>
    <scope>NUCLEOTIDE SEQUENCE [LARGE SCALE GENOMIC DNA]</scope>
    <source>
        <strain evidence="5 8">AF31-28B-AC</strain>
        <strain evidence="4 6">OM08-14</strain>
        <strain evidence="3 7">TF10-3AC</strain>
    </source>
</reference>
<dbReference type="AlphaFoldDB" id="A0A3E4N1F7"/>
<name>A0A3E4N1F7_9BACT</name>
<evidence type="ECO:0000313" key="5">
    <source>
        <dbReference type="EMBL" id="RHN00744.1"/>
    </source>
</evidence>
<evidence type="ECO:0000256" key="2">
    <source>
        <dbReference type="SAM" id="SignalP"/>
    </source>
</evidence>
<feature type="compositionally biased region" description="Low complexity" evidence="1">
    <location>
        <begin position="288"/>
        <end position="304"/>
    </location>
</feature>
<feature type="region of interest" description="Disordered" evidence="1">
    <location>
        <begin position="263"/>
        <end position="412"/>
    </location>
</feature>
<dbReference type="RefSeq" id="WP_117672851.1">
    <property type="nucleotide sequence ID" value="NZ_CABOGR010000015.1"/>
</dbReference>
<evidence type="ECO:0000313" key="4">
    <source>
        <dbReference type="EMBL" id="RGM42340.1"/>
    </source>
</evidence>
<evidence type="ECO:0000313" key="8">
    <source>
        <dbReference type="Proteomes" id="UP000285109"/>
    </source>
</evidence>
<comment type="caution">
    <text evidence="3">The sequence shown here is derived from an EMBL/GenBank/DDBJ whole genome shotgun (WGS) entry which is preliminary data.</text>
</comment>
<evidence type="ECO:0000256" key="1">
    <source>
        <dbReference type="SAM" id="MobiDB-lite"/>
    </source>
</evidence>
<gene>
    <name evidence="5" type="ORF">DWZ34_00405</name>
    <name evidence="4" type="ORF">DXC17_02930</name>
    <name evidence="3" type="ORF">DXD04_08960</name>
</gene>
<feature type="compositionally biased region" description="Polar residues" evidence="1">
    <location>
        <begin position="318"/>
        <end position="340"/>
    </location>
</feature>
<feature type="compositionally biased region" description="Low complexity" evidence="1">
    <location>
        <begin position="341"/>
        <end position="394"/>
    </location>
</feature>
<dbReference type="EMBL" id="QSQT01000015">
    <property type="protein sequence ID" value="RGK55799.1"/>
    <property type="molecule type" value="Genomic_DNA"/>
</dbReference>
<feature type="chain" id="PRO_5041870862" description="DUF3300 domain-containing protein" evidence="2">
    <location>
        <begin position="20"/>
        <end position="412"/>
    </location>
</feature>
<dbReference type="Proteomes" id="UP000260780">
    <property type="component" value="Unassembled WGS sequence"/>
</dbReference>
<dbReference type="Proteomes" id="UP000285109">
    <property type="component" value="Unassembled WGS sequence"/>
</dbReference>
<feature type="compositionally biased region" description="Gly residues" evidence="1">
    <location>
        <begin position="395"/>
        <end position="412"/>
    </location>
</feature>
<keyword evidence="7" id="KW-1185">Reference proteome</keyword>
<sequence>MKVKVFASLMLAGLPFVLAAQSNDDLYFVPKKKAETKKETVAAPKQNSQGTTVYSTSATSTPVVVKDVAGNTRDVDEYNRRYTSRENTFSMQNDTLYIQEKPYSERGEWVNGFEGTQDDYEYAMRIVRFRSPRYAIPVSSPLYWDVVYGAFPSWDWNVYDDGLYAYVFPTYSNPLWWDWRWNWSIAGPRFSFGWGWSSPWYYSSWYSPYWYGGYWGGYWAGYWGPGWHHHHPYYPSYGWGGGWHRGYTDYRPSRYQNYTTSRRQNMVQSGTISSRRSGDAFSTRSAGRVVRPNEVRSVSSSVRPGVGGGSSVRREGISTGSVTRSERNTGLYTRPSTTINRSGSSSYTRPSSTRRSVNYNYNDNNSRVNRSVRSDFGSSSRSGSFSSGGSSTRGSMGGGMRSGGGGGSSRRR</sequence>
<proteinExistence type="predicted"/>
<dbReference type="Proteomes" id="UP000260862">
    <property type="component" value="Unassembled WGS sequence"/>
</dbReference>
<evidence type="ECO:0000313" key="3">
    <source>
        <dbReference type="EMBL" id="RGK55799.1"/>
    </source>
</evidence>
<evidence type="ECO:0000313" key="7">
    <source>
        <dbReference type="Proteomes" id="UP000260862"/>
    </source>
</evidence>